<reference evidence="2 3" key="2">
    <citation type="journal article" date="2016" name="Genome Announc.">
        <title>Complete Genome Sequence of Sphingopyxis macrogoltabida Strain 203N (NBRC 111659), a Polyethylene Glycol Degrader.</title>
        <authorList>
            <person name="Ohtsubo Y."/>
            <person name="Nonoyama S."/>
            <person name="Nagata Y."/>
            <person name="Numata M."/>
            <person name="Tsuchikane K."/>
            <person name="Hosoyama A."/>
            <person name="Yamazoe A."/>
            <person name="Tsuda M."/>
            <person name="Fujita N."/>
            <person name="Kawai F."/>
        </authorList>
    </citation>
    <scope>NUCLEOTIDE SEQUENCE [LARGE SCALE GENOMIC DNA]</scope>
    <source>
        <strain evidence="2 3">203N</strain>
    </source>
</reference>
<dbReference type="EMBL" id="CP013344">
    <property type="protein sequence ID" value="AMU91313.1"/>
    <property type="molecule type" value="Genomic_DNA"/>
</dbReference>
<keyword evidence="3" id="KW-1185">Reference proteome</keyword>
<organism evidence="2 3">
    <name type="scientific">Sphingopyxis macrogoltabida</name>
    <name type="common">Sphingomonas macrogoltabidus</name>
    <dbReference type="NCBI Taxonomy" id="33050"/>
    <lineage>
        <taxon>Bacteria</taxon>
        <taxon>Pseudomonadati</taxon>
        <taxon>Pseudomonadota</taxon>
        <taxon>Alphaproteobacteria</taxon>
        <taxon>Sphingomonadales</taxon>
        <taxon>Sphingomonadaceae</taxon>
        <taxon>Sphingopyxis</taxon>
    </lineage>
</organism>
<evidence type="ECO:0000313" key="3">
    <source>
        <dbReference type="Proteomes" id="UP000076088"/>
    </source>
</evidence>
<reference evidence="3" key="1">
    <citation type="submission" date="2015-11" db="EMBL/GenBank/DDBJ databases">
        <title>Complete genome sequence of a polyethylene-glycol degrader Sphingopyxis macrogoltabida 203N (NBRC 111659).</title>
        <authorList>
            <person name="Yoshiyuki O."/>
            <person name="Shouta N."/>
            <person name="Nagata Y."/>
            <person name="Numata M."/>
            <person name="Tsuchikane K."/>
            <person name="Hosoyama A."/>
            <person name="Yamazoe A."/>
            <person name="Tsuda M."/>
            <person name="Fujita N."/>
            <person name="Kawai F."/>
        </authorList>
    </citation>
    <scope>NUCLEOTIDE SEQUENCE [LARGE SCALE GENOMIC DNA]</scope>
    <source>
        <strain evidence="3">203N</strain>
    </source>
</reference>
<keyword evidence="1" id="KW-0472">Membrane</keyword>
<dbReference type="Proteomes" id="UP000076088">
    <property type="component" value="Chromosome"/>
</dbReference>
<keyword evidence="1" id="KW-0812">Transmembrane</keyword>
<sequence length="147" mass="16373">MKTSLDLVESKRRIRECKLVWYSPDNGPRGFILGRFICLWNSLFQSNGPMLIGWMRQDHAGCSISGRAGSDLNGILYLTLCGLMMPILAFLAFQDGIRDMSFFVVIILTVLAFGLLLLLASNDRREAVPLVDFLELATGGGARHEYS</sequence>
<feature type="transmembrane region" description="Helical" evidence="1">
    <location>
        <begin position="100"/>
        <end position="120"/>
    </location>
</feature>
<evidence type="ECO:0000313" key="2">
    <source>
        <dbReference type="EMBL" id="AMU91313.1"/>
    </source>
</evidence>
<dbReference type="AlphaFoldDB" id="A0AAC9FGB7"/>
<keyword evidence="1" id="KW-1133">Transmembrane helix</keyword>
<evidence type="ECO:0000256" key="1">
    <source>
        <dbReference type="SAM" id="Phobius"/>
    </source>
</evidence>
<accession>A0AAC9FGB7</accession>
<feature type="transmembrane region" description="Helical" evidence="1">
    <location>
        <begin position="75"/>
        <end position="94"/>
    </location>
</feature>
<proteinExistence type="predicted"/>
<protein>
    <submittedName>
        <fullName evidence="2">Uncharacterized protein</fullName>
    </submittedName>
</protein>
<gene>
    <name evidence="2" type="ORF">ATM17_20070</name>
</gene>
<dbReference type="RefSeq" id="WP_054731338.1">
    <property type="nucleotide sequence ID" value="NZ_CP013344.1"/>
</dbReference>
<name>A0AAC9FGB7_SPHMC</name>